<dbReference type="FunFam" id="3.90.1150.10:FF:000006">
    <property type="entry name" value="Phosphoserine aminotransferase"/>
    <property type="match status" value="1"/>
</dbReference>
<evidence type="ECO:0000256" key="7">
    <source>
        <dbReference type="ARBA" id="ARBA00022679"/>
    </source>
</evidence>
<dbReference type="InterPro" id="IPR022278">
    <property type="entry name" value="Pser_aminoTfrase"/>
</dbReference>
<gene>
    <name evidence="13" type="ORF">BDZ90DRAFT_253289</name>
</gene>
<dbReference type="InterPro" id="IPR000192">
    <property type="entry name" value="Aminotrans_V_dom"/>
</dbReference>
<keyword evidence="9" id="KW-0718">Serine biosynthesis</keyword>
<comment type="catalytic activity">
    <reaction evidence="11">
        <text>O-phospho-L-serine + 2-oxoglutarate = 3-phosphooxypyruvate + L-glutamate</text>
        <dbReference type="Rhea" id="RHEA:14329"/>
        <dbReference type="ChEBI" id="CHEBI:16810"/>
        <dbReference type="ChEBI" id="CHEBI:18110"/>
        <dbReference type="ChEBI" id="CHEBI:29985"/>
        <dbReference type="ChEBI" id="CHEBI:57524"/>
        <dbReference type="EC" id="2.6.1.52"/>
    </reaction>
</comment>
<evidence type="ECO:0000256" key="8">
    <source>
        <dbReference type="ARBA" id="ARBA00022898"/>
    </source>
</evidence>
<evidence type="ECO:0000313" key="14">
    <source>
        <dbReference type="Proteomes" id="UP000245884"/>
    </source>
</evidence>
<comment type="similarity">
    <text evidence="3">Belongs to the class-V pyridoxal-phosphate-dependent aminotransferase family. SerC subfamily.</text>
</comment>
<dbReference type="GO" id="GO:0004648">
    <property type="term" value="F:O-phospho-L-serine:2-oxoglutarate aminotransferase activity"/>
    <property type="evidence" value="ECO:0007669"/>
    <property type="project" value="UniProtKB-EC"/>
</dbReference>
<evidence type="ECO:0000256" key="4">
    <source>
        <dbReference type="ARBA" id="ARBA00013030"/>
    </source>
</evidence>
<evidence type="ECO:0000256" key="5">
    <source>
        <dbReference type="ARBA" id="ARBA00022576"/>
    </source>
</evidence>
<dbReference type="InterPro" id="IPR015421">
    <property type="entry name" value="PyrdxlP-dep_Trfase_major"/>
</dbReference>
<dbReference type="GO" id="GO:0005737">
    <property type="term" value="C:cytoplasm"/>
    <property type="evidence" value="ECO:0007669"/>
    <property type="project" value="TreeGrafter"/>
</dbReference>
<sequence>MSFPPPTTLDTSNRSRILNLGAGPSSLPTSVLLQSAQDLLDYKGTGIGLCELSHRSGTFKQILDSAESDLRSLLSIPEDYAVLFTQGGGTEQFSATALNLLAYDAARHGRAPGTLDYAVTGSWSSKAIKEGERMGGRVKAVTDSKKRDGKFGRIAPIEEWELSPASECAMLYYCDNETVDGVEFPSPGLPIHQLPDDYRKNVPIVADCSSNILSRPIDVAAHSLIFFGAQKNVGPPGVTILIARKSLLARHPDESIPFGGPRIPTTLVYKNLADNSSLYNTPPMFSIHVSGLVFRHLIEQGGVKGAEQRSSEKAQLVYSTIDESKGFYEGTTSATSRSRMNVTFRIKGGDDGLEGKFVEFCKERGIEQVKGHRSVGGIRASLYNAISVDDAKRLVEAMREFCGQHSG</sequence>
<comment type="cofactor">
    <cofactor evidence="1">
        <name>pyridoxal 5'-phosphate</name>
        <dbReference type="ChEBI" id="CHEBI:597326"/>
    </cofactor>
</comment>
<dbReference type="EC" id="2.6.1.52" evidence="4"/>
<dbReference type="Pfam" id="PF00266">
    <property type="entry name" value="Aminotran_5"/>
    <property type="match status" value="1"/>
</dbReference>
<keyword evidence="7 13" id="KW-0808">Transferase</keyword>
<organism evidence="13 14">
    <name type="scientific">Jaminaea rosea</name>
    <dbReference type="NCBI Taxonomy" id="1569628"/>
    <lineage>
        <taxon>Eukaryota</taxon>
        <taxon>Fungi</taxon>
        <taxon>Dikarya</taxon>
        <taxon>Basidiomycota</taxon>
        <taxon>Ustilaginomycotina</taxon>
        <taxon>Exobasidiomycetes</taxon>
        <taxon>Microstromatales</taxon>
        <taxon>Microstromatales incertae sedis</taxon>
        <taxon>Jaminaea</taxon>
    </lineage>
</organism>
<evidence type="ECO:0000256" key="9">
    <source>
        <dbReference type="ARBA" id="ARBA00023299"/>
    </source>
</evidence>
<dbReference type="FunFam" id="3.40.640.10:FF:000010">
    <property type="entry name" value="Phosphoserine aminotransferase"/>
    <property type="match status" value="1"/>
</dbReference>
<evidence type="ECO:0000259" key="12">
    <source>
        <dbReference type="Pfam" id="PF00266"/>
    </source>
</evidence>
<dbReference type="Proteomes" id="UP000245884">
    <property type="component" value="Unassembled WGS sequence"/>
</dbReference>
<dbReference type="PIRSF" id="PIRSF000525">
    <property type="entry name" value="SerC"/>
    <property type="match status" value="1"/>
</dbReference>
<dbReference type="InterPro" id="IPR015424">
    <property type="entry name" value="PyrdxlP-dep_Trfase"/>
</dbReference>
<dbReference type="RefSeq" id="XP_025361869.1">
    <property type="nucleotide sequence ID" value="XM_025507789.1"/>
</dbReference>
<evidence type="ECO:0000313" key="13">
    <source>
        <dbReference type="EMBL" id="PWN27257.1"/>
    </source>
</evidence>
<protein>
    <recommendedName>
        <fullName evidence="4">phosphoserine transaminase</fullName>
        <ecNumber evidence="4">2.6.1.52</ecNumber>
    </recommendedName>
</protein>
<evidence type="ECO:0000256" key="2">
    <source>
        <dbReference type="ARBA" id="ARBA00005099"/>
    </source>
</evidence>
<feature type="domain" description="Aminotransferase class V" evidence="12">
    <location>
        <begin position="18"/>
        <end position="394"/>
    </location>
</feature>
<evidence type="ECO:0000256" key="1">
    <source>
        <dbReference type="ARBA" id="ARBA00001933"/>
    </source>
</evidence>
<dbReference type="GeneID" id="37029612"/>
<keyword evidence="6" id="KW-0028">Amino-acid biosynthesis</keyword>
<dbReference type="InterPro" id="IPR015422">
    <property type="entry name" value="PyrdxlP-dep_Trfase_small"/>
</dbReference>
<evidence type="ECO:0000256" key="6">
    <source>
        <dbReference type="ARBA" id="ARBA00022605"/>
    </source>
</evidence>
<dbReference type="EMBL" id="KZ819669">
    <property type="protein sequence ID" value="PWN27257.1"/>
    <property type="molecule type" value="Genomic_DNA"/>
</dbReference>
<dbReference type="NCBIfam" id="NF003764">
    <property type="entry name" value="PRK05355.1"/>
    <property type="match status" value="1"/>
</dbReference>
<comment type="pathway">
    <text evidence="2">Amino-acid biosynthesis; L-serine biosynthesis; L-serine from 3-phospho-D-glycerate: step 2/3.</text>
</comment>
<keyword evidence="5 13" id="KW-0032">Aminotransferase</keyword>
<reference evidence="13 14" key="1">
    <citation type="journal article" date="2018" name="Mol. Biol. Evol.">
        <title>Broad Genomic Sampling Reveals a Smut Pathogenic Ancestry of the Fungal Clade Ustilaginomycotina.</title>
        <authorList>
            <person name="Kijpornyongpan T."/>
            <person name="Mondo S.J."/>
            <person name="Barry K."/>
            <person name="Sandor L."/>
            <person name="Lee J."/>
            <person name="Lipzen A."/>
            <person name="Pangilinan J."/>
            <person name="LaButti K."/>
            <person name="Hainaut M."/>
            <person name="Henrissat B."/>
            <person name="Grigoriev I.V."/>
            <person name="Spatafora J.W."/>
            <person name="Aime M.C."/>
        </authorList>
    </citation>
    <scope>NUCLEOTIDE SEQUENCE [LARGE SCALE GENOMIC DNA]</scope>
    <source>
        <strain evidence="13 14">MCA 5214</strain>
    </source>
</reference>
<comment type="catalytic activity">
    <reaction evidence="10">
        <text>4-(phosphooxy)-L-threonine + 2-oxoglutarate = (R)-3-hydroxy-2-oxo-4-phosphooxybutanoate + L-glutamate</text>
        <dbReference type="Rhea" id="RHEA:16573"/>
        <dbReference type="ChEBI" id="CHEBI:16810"/>
        <dbReference type="ChEBI" id="CHEBI:29985"/>
        <dbReference type="ChEBI" id="CHEBI:58452"/>
        <dbReference type="ChEBI" id="CHEBI:58538"/>
        <dbReference type="EC" id="2.6.1.52"/>
    </reaction>
</comment>
<dbReference type="GO" id="GO:0030170">
    <property type="term" value="F:pyridoxal phosphate binding"/>
    <property type="evidence" value="ECO:0007669"/>
    <property type="project" value="TreeGrafter"/>
</dbReference>
<evidence type="ECO:0000256" key="3">
    <source>
        <dbReference type="ARBA" id="ARBA00006904"/>
    </source>
</evidence>
<dbReference type="STRING" id="1569628.A0A316UPN5"/>
<dbReference type="PANTHER" id="PTHR43247">
    <property type="entry name" value="PHOSPHOSERINE AMINOTRANSFERASE"/>
    <property type="match status" value="1"/>
</dbReference>
<accession>A0A316UPN5</accession>
<dbReference type="GO" id="GO:0006564">
    <property type="term" value="P:L-serine biosynthetic process"/>
    <property type="evidence" value="ECO:0007669"/>
    <property type="project" value="UniProtKB-KW"/>
</dbReference>
<name>A0A316UPN5_9BASI</name>
<evidence type="ECO:0000256" key="10">
    <source>
        <dbReference type="ARBA" id="ARBA00047630"/>
    </source>
</evidence>
<dbReference type="AlphaFoldDB" id="A0A316UPN5"/>
<dbReference type="SUPFAM" id="SSF53383">
    <property type="entry name" value="PLP-dependent transferases"/>
    <property type="match status" value="1"/>
</dbReference>
<dbReference type="HAMAP" id="MF_00160">
    <property type="entry name" value="SerC_aminotrans_5"/>
    <property type="match status" value="1"/>
</dbReference>
<dbReference type="PANTHER" id="PTHR43247:SF1">
    <property type="entry name" value="PHOSPHOSERINE AMINOTRANSFERASE"/>
    <property type="match status" value="1"/>
</dbReference>
<dbReference type="Gene3D" id="3.40.640.10">
    <property type="entry name" value="Type I PLP-dependent aspartate aminotransferase-like (Major domain)"/>
    <property type="match status" value="1"/>
</dbReference>
<evidence type="ECO:0000256" key="11">
    <source>
        <dbReference type="ARBA" id="ARBA00049007"/>
    </source>
</evidence>
<keyword evidence="8" id="KW-0663">Pyridoxal phosphate</keyword>
<dbReference type="Gene3D" id="3.90.1150.10">
    <property type="entry name" value="Aspartate Aminotransferase, domain 1"/>
    <property type="match status" value="1"/>
</dbReference>
<dbReference type="UniPathway" id="UPA00135">
    <property type="reaction ID" value="UER00197"/>
</dbReference>
<dbReference type="OrthoDB" id="1703350at2759"/>
<keyword evidence="14" id="KW-1185">Reference proteome</keyword>
<proteinExistence type="inferred from homology"/>